<dbReference type="GO" id="GO:0015344">
    <property type="term" value="F:siderophore uptake transmembrane transporter activity"/>
    <property type="evidence" value="ECO:0007669"/>
    <property type="project" value="TreeGrafter"/>
</dbReference>
<evidence type="ECO:0000256" key="2">
    <source>
        <dbReference type="ARBA" id="ARBA00009810"/>
    </source>
</evidence>
<dbReference type="Gene3D" id="2.40.170.20">
    <property type="entry name" value="TonB-dependent receptor, beta-barrel domain"/>
    <property type="match status" value="1"/>
</dbReference>
<evidence type="ECO:0000256" key="9">
    <source>
        <dbReference type="ARBA" id="ARBA00023065"/>
    </source>
</evidence>
<dbReference type="PATRIC" id="fig|446692.3.peg.835"/>
<dbReference type="CDD" id="cd01347">
    <property type="entry name" value="ligand_gated_channel"/>
    <property type="match status" value="1"/>
</dbReference>
<keyword evidence="5" id="KW-0410">Iron transport</keyword>
<keyword evidence="12 19" id="KW-0675">Receptor</keyword>
<dbReference type="EMBL" id="LN606600">
    <property type="protein sequence ID" value="CEF40249.1"/>
    <property type="molecule type" value="Genomic_DNA"/>
</dbReference>
<protein>
    <submittedName>
        <fullName evidence="19">TonB-dependent siderophore receptor</fullName>
    </submittedName>
</protein>
<dbReference type="InterPro" id="IPR036942">
    <property type="entry name" value="Beta-barrel_TonB_sf"/>
</dbReference>
<evidence type="ECO:0000256" key="13">
    <source>
        <dbReference type="ARBA" id="ARBA00023237"/>
    </source>
</evidence>
<dbReference type="InterPro" id="IPR012910">
    <property type="entry name" value="Plug_dom"/>
</dbReference>
<dbReference type="PANTHER" id="PTHR32552">
    <property type="entry name" value="FERRICHROME IRON RECEPTOR-RELATED"/>
    <property type="match status" value="1"/>
</dbReference>
<dbReference type="Pfam" id="PF07715">
    <property type="entry name" value="Plug"/>
    <property type="match status" value="1"/>
</dbReference>
<dbReference type="FunFam" id="2.170.130.10:FF:000001">
    <property type="entry name" value="Catecholate siderophore TonB-dependent receptor"/>
    <property type="match status" value="1"/>
</dbReference>
<dbReference type="InterPro" id="IPR039426">
    <property type="entry name" value="TonB-dep_rcpt-like"/>
</dbReference>
<evidence type="ECO:0000256" key="14">
    <source>
        <dbReference type="PROSITE-ProRule" id="PRU01360"/>
    </source>
</evidence>
<evidence type="ECO:0000256" key="4">
    <source>
        <dbReference type="ARBA" id="ARBA00022452"/>
    </source>
</evidence>
<evidence type="ECO:0000313" key="19">
    <source>
        <dbReference type="EMBL" id="CEF40249.1"/>
    </source>
</evidence>
<dbReference type="SUPFAM" id="SSF56935">
    <property type="entry name" value="Porins"/>
    <property type="match status" value="1"/>
</dbReference>
<dbReference type="KEGG" id="asz:ASN_847"/>
<evidence type="ECO:0000256" key="15">
    <source>
        <dbReference type="RuleBase" id="RU003357"/>
    </source>
</evidence>
<keyword evidence="7" id="KW-0732">Signal</keyword>
<reference evidence="20" key="1">
    <citation type="submission" date="2014-09" db="EMBL/GenBank/DDBJ databases">
        <authorList>
            <person name="Illeghems K.G."/>
        </authorList>
    </citation>
    <scope>NUCLEOTIDE SEQUENCE [LARGE SCALE GENOMIC DNA]</scope>
    <source>
        <strain evidence="20">108B</strain>
    </source>
</reference>
<dbReference type="GO" id="GO:0015891">
    <property type="term" value="P:siderophore transport"/>
    <property type="evidence" value="ECO:0007669"/>
    <property type="project" value="InterPro"/>
</dbReference>
<evidence type="ECO:0000313" key="20">
    <source>
        <dbReference type="Proteomes" id="UP000056109"/>
    </source>
</evidence>
<dbReference type="GeneID" id="34781994"/>
<dbReference type="Pfam" id="PF00593">
    <property type="entry name" value="TonB_dep_Rec_b-barrel"/>
    <property type="match status" value="1"/>
</dbReference>
<dbReference type="AlphaFoldDB" id="A0A0U5ERN3"/>
<organism evidence="19 20">
    <name type="scientific">Acetobacter senegalensis</name>
    <dbReference type="NCBI Taxonomy" id="446692"/>
    <lineage>
        <taxon>Bacteria</taxon>
        <taxon>Pseudomonadati</taxon>
        <taxon>Pseudomonadota</taxon>
        <taxon>Alphaproteobacteria</taxon>
        <taxon>Acetobacterales</taxon>
        <taxon>Acetobacteraceae</taxon>
        <taxon>Acetobacter</taxon>
    </lineage>
</organism>
<keyword evidence="10 15" id="KW-0798">TonB box</keyword>
<dbReference type="GO" id="GO:0009279">
    <property type="term" value="C:cell outer membrane"/>
    <property type="evidence" value="ECO:0007669"/>
    <property type="project" value="UniProtKB-SubCell"/>
</dbReference>
<dbReference type="GO" id="GO:0038023">
    <property type="term" value="F:signaling receptor activity"/>
    <property type="evidence" value="ECO:0007669"/>
    <property type="project" value="InterPro"/>
</dbReference>
<feature type="region of interest" description="Disordered" evidence="16">
    <location>
        <begin position="35"/>
        <end position="79"/>
    </location>
</feature>
<comment type="similarity">
    <text evidence="2 14 15">Belongs to the TonB-dependent receptor family.</text>
</comment>
<dbReference type="PANTHER" id="PTHR32552:SF68">
    <property type="entry name" value="FERRICHROME OUTER MEMBRANE TRANSPORTER_PHAGE RECEPTOR"/>
    <property type="match status" value="1"/>
</dbReference>
<dbReference type="InterPro" id="IPR037066">
    <property type="entry name" value="Plug_dom_sf"/>
</dbReference>
<keyword evidence="6 14" id="KW-0812">Transmembrane</keyword>
<dbReference type="Gene3D" id="2.170.130.10">
    <property type="entry name" value="TonB-dependent receptor, plug domain"/>
    <property type="match status" value="1"/>
</dbReference>
<keyword evidence="20" id="KW-1185">Reference proteome</keyword>
<accession>A0A0U5ERN3</accession>
<comment type="subcellular location">
    <subcellularLocation>
        <location evidence="1 14">Cell outer membrane</location>
        <topology evidence="1 14">Multi-pass membrane protein</topology>
    </subcellularLocation>
</comment>
<evidence type="ECO:0000256" key="16">
    <source>
        <dbReference type="SAM" id="MobiDB-lite"/>
    </source>
</evidence>
<proteinExistence type="inferred from homology"/>
<evidence type="ECO:0000259" key="17">
    <source>
        <dbReference type="Pfam" id="PF00593"/>
    </source>
</evidence>
<dbReference type="RefSeq" id="WP_058987226.1">
    <property type="nucleotide sequence ID" value="NZ_LN606600.1"/>
</dbReference>
<dbReference type="Proteomes" id="UP000056109">
    <property type="component" value="Chromosome I"/>
</dbReference>
<dbReference type="NCBIfam" id="TIGR01783">
    <property type="entry name" value="TonB-siderophor"/>
    <property type="match status" value="1"/>
</dbReference>
<evidence type="ECO:0000256" key="3">
    <source>
        <dbReference type="ARBA" id="ARBA00022448"/>
    </source>
</evidence>
<evidence type="ECO:0000256" key="5">
    <source>
        <dbReference type="ARBA" id="ARBA00022496"/>
    </source>
</evidence>
<evidence type="ECO:0000256" key="8">
    <source>
        <dbReference type="ARBA" id="ARBA00023004"/>
    </source>
</evidence>
<keyword evidence="4 14" id="KW-1134">Transmembrane beta strand</keyword>
<keyword evidence="3 14" id="KW-0813">Transport</keyword>
<evidence type="ECO:0000256" key="11">
    <source>
        <dbReference type="ARBA" id="ARBA00023136"/>
    </source>
</evidence>
<evidence type="ECO:0000256" key="7">
    <source>
        <dbReference type="ARBA" id="ARBA00022729"/>
    </source>
</evidence>
<dbReference type="InterPro" id="IPR000531">
    <property type="entry name" value="Beta-barrel_TonB"/>
</dbReference>
<feature type="domain" description="TonB-dependent receptor plug" evidence="18">
    <location>
        <begin position="108"/>
        <end position="214"/>
    </location>
</feature>
<keyword evidence="8" id="KW-0408">Iron</keyword>
<gene>
    <name evidence="19" type="primary">fhuA</name>
    <name evidence="19" type="ORF">ASN_847</name>
</gene>
<keyword evidence="9" id="KW-0406">Ion transport</keyword>
<feature type="domain" description="TonB-dependent receptor-like beta-barrel" evidence="17">
    <location>
        <begin position="292"/>
        <end position="758"/>
    </location>
</feature>
<evidence type="ECO:0000256" key="10">
    <source>
        <dbReference type="ARBA" id="ARBA00023077"/>
    </source>
</evidence>
<name>A0A0U5ERN3_9PROT</name>
<dbReference type="PROSITE" id="PS52016">
    <property type="entry name" value="TONB_DEPENDENT_REC_3"/>
    <property type="match status" value="1"/>
</dbReference>
<evidence type="ECO:0000256" key="6">
    <source>
        <dbReference type="ARBA" id="ARBA00022692"/>
    </source>
</evidence>
<keyword evidence="13 14" id="KW-0998">Cell outer membrane</keyword>
<sequence length="789" mass="84877">MSFPRRTGGLLLVVMSIGGLGGEAMAEPLGADTAKAGEETQAGPTPASAGVRGGAAGSASAGAGAGAAPPATGNGRQATVAAKTEVVTVTATGLSHASASTKTRTPIIESPQSISIVNREEIELRASPTIADALAYTAGVQSEPSGIDSRVDEVSVRGFGAGGFSSNNNFVDGLRLPSGGQWTRTSFDPFALQQIEVLKGPSGALYGQTAPGGVVNLATKRPTEKSEGEFFLQSAGFTGMDNWQGQASGDVSGKLNHQGTVLGRVVALARYGGTQVDDVMLGRYYVSPSLTWKITPHTTWTLLAQYQRDQGGSTFQFLPATGTLYSSKGRHIANNANIGEPDWDTFDRNQALAGSFLEHKFSKYLTVRNNTRYTYIDTLYRATVLSGDTLKACPPSVAGCVAGETVNRRAVEGRGRSQGVATDTQLEGHVTTGPVRHLLLAGTDYFYTNWEHSRDLVNASLVLPMLNIFDPVKRGSAGYANALAPQVYTSTLSQQNGIYFQDQLKFNRLRVTIGGRQDWARDETLNILTQKRYNTRSDAFTWRAGAVYLFDNGLAPYFSYAQSFQPQVSDPSTALNGVPFKPTKGDQYEAGLRYQYGKSIYVTFGGYQITQTNMTTPDPNGTLCGTTTCLVQTGKGRVRGLELEGRATLPWDMAVIFTGTRSDARVTQSNTASQVGNYLPQAPKWMASLFVDQRFRHGFFAGLGVGGGVRYTGHSYGDTNNTLSIPGYTVFDSFLRYDFGVAHPRYDHLSFSVNLRNIANKRFVSTCTAVSACYYGQGRSLTARLEYRW</sequence>
<dbReference type="InterPro" id="IPR010105">
    <property type="entry name" value="TonB_sidphr_rcpt"/>
</dbReference>
<evidence type="ECO:0000256" key="1">
    <source>
        <dbReference type="ARBA" id="ARBA00004571"/>
    </source>
</evidence>
<evidence type="ECO:0000256" key="12">
    <source>
        <dbReference type="ARBA" id="ARBA00023170"/>
    </source>
</evidence>
<feature type="compositionally biased region" description="Low complexity" evidence="16">
    <location>
        <begin position="57"/>
        <end position="79"/>
    </location>
</feature>
<keyword evidence="11 14" id="KW-0472">Membrane</keyword>
<evidence type="ECO:0000259" key="18">
    <source>
        <dbReference type="Pfam" id="PF07715"/>
    </source>
</evidence>